<sequence length="144" mass="16826">MDGSSIKTVNREDQHEFLFLNISSNTIGALSKESAEKILKIKDTNEIHQLMYVPIENLGDLKWLIQSLHKAIMEEKDVRVVLELVDLLYFFVVPFYKEKLMSHEGLSQLMNDMLFILDLWTDQEIIELVDAIQFELKRVEKKGL</sequence>
<comment type="caution">
    <text evidence="1">The sequence shown here is derived from an EMBL/GenBank/DDBJ whole genome shotgun (WGS) entry which is preliminary data.</text>
</comment>
<keyword evidence="2" id="KW-1185">Reference proteome</keyword>
<accession>A0A081LCL7</accession>
<name>A0A081LCL7_9BACI</name>
<evidence type="ECO:0000313" key="2">
    <source>
        <dbReference type="Proteomes" id="UP000028091"/>
    </source>
</evidence>
<dbReference type="Proteomes" id="UP000028091">
    <property type="component" value="Unassembled WGS sequence"/>
</dbReference>
<dbReference type="OrthoDB" id="2878521at2"/>
<reference evidence="1 2" key="1">
    <citation type="submission" date="2012-09" db="EMBL/GenBank/DDBJ databases">
        <title>Genome Sequence of Bacillus sp. DW5-4.</title>
        <authorList>
            <person name="Lai Q."/>
            <person name="Liu Y."/>
            <person name="Shao Z."/>
        </authorList>
    </citation>
    <scope>NUCLEOTIDE SEQUENCE [LARGE SCALE GENOMIC DNA]</scope>
    <source>
        <strain evidence="1 2">DW5-4</strain>
    </source>
</reference>
<dbReference type="eggNOG" id="ENOG5030E3U">
    <property type="taxonomic scope" value="Bacteria"/>
</dbReference>
<dbReference type="RefSeq" id="WP_034320358.1">
    <property type="nucleotide sequence ID" value="NZ_JOTP01000006.1"/>
</dbReference>
<dbReference type="AlphaFoldDB" id="A0A081LCL7"/>
<proteinExistence type="predicted"/>
<organism evidence="1 2">
    <name type="scientific">Bacillus zhangzhouensis</name>
    <dbReference type="NCBI Taxonomy" id="1178540"/>
    <lineage>
        <taxon>Bacteria</taxon>
        <taxon>Bacillati</taxon>
        <taxon>Bacillota</taxon>
        <taxon>Bacilli</taxon>
        <taxon>Bacillales</taxon>
        <taxon>Bacillaceae</taxon>
        <taxon>Bacillus</taxon>
    </lineage>
</organism>
<dbReference type="EMBL" id="JOTP01000006">
    <property type="protein sequence ID" value="KEP26993.1"/>
    <property type="molecule type" value="Genomic_DNA"/>
</dbReference>
<evidence type="ECO:0000313" key="1">
    <source>
        <dbReference type="EMBL" id="KEP26993.1"/>
    </source>
</evidence>
<protein>
    <submittedName>
        <fullName evidence="1">Uncharacterized protein</fullName>
    </submittedName>
</protein>
<gene>
    <name evidence="1" type="ORF">BA70_17425</name>
</gene>